<dbReference type="PANTHER" id="PTHR33480:SF1">
    <property type="entry name" value="TYR RECOMBINASE DOMAIN-CONTAINING PROTEIN"/>
    <property type="match status" value="1"/>
</dbReference>
<dbReference type="PANTHER" id="PTHR33480">
    <property type="entry name" value="SET DOMAIN-CONTAINING PROTEIN-RELATED"/>
    <property type="match status" value="1"/>
</dbReference>
<evidence type="ECO:0000313" key="2">
    <source>
        <dbReference type="Proteomes" id="UP000507470"/>
    </source>
</evidence>
<name>A0A6J8DQ21_MYTCO</name>
<organism evidence="1 2">
    <name type="scientific">Mytilus coruscus</name>
    <name type="common">Sea mussel</name>
    <dbReference type="NCBI Taxonomy" id="42192"/>
    <lineage>
        <taxon>Eukaryota</taxon>
        <taxon>Metazoa</taxon>
        <taxon>Spiralia</taxon>
        <taxon>Lophotrochozoa</taxon>
        <taxon>Mollusca</taxon>
        <taxon>Bivalvia</taxon>
        <taxon>Autobranchia</taxon>
        <taxon>Pteriomorphia</taxon>
        <taxon>Mytilida</taxon>
        <taxon>Mytiloidea</taxon>
        <taxon>Mytilidae</taxon>
        <taxon>Mytilinae</taxon>
        <taxon>Mytilus</taxon>
    </lineage>
</organism>
<sequence>MLTLENFWRLLIRLRKLVEKEDAKLSEFLHPSHFKTVIKATKDEACYDEQTHLLKIPSLAIKIETSLRICATIRKRNGLEEGDENLTKESSSFFDRLCEDNWAEEKTKRNKMKRIPLTSDCRLLTVFEGEKQRCIQGGPTGHDVRIHREFYRLPQHTLEIAQVCKLLISLENGEFSGLGGKSLSEIDANLL</sequence>
<dbReference type="EMBL" id="CACVKT020007731">
    <property type="protein sequence ID" value="CAC5410179.1"/>
    <property type="molecule type" value="Genomic_DNA"/>
</dbReference>
<gene>
    <name evidence="1" type="ORF">MCOR_43382</name>
</gene>
<dbReference type="AlphaFoldDB" id="A0A6J8DQ21"/>
<reference evidence="1 2" key="1">
    <citation type="submission" date="2020-06" db="EMBL/GenBank/DDBJ databases">
        <authorList>
            <person name="Li R."/>
            <person name="Bekaert M."/>
        </authorList>
    </citation>
    <scope>NUCLEOTIDE SEQUENCE [LARGE SCALE GENOMIC DNA]</scope>
    <source>
        <strain evidence="2">wild</strain>
    </source>
</reference>
<evidence type="ECO:0000313" key="1">
    <source>
        <dbReference type="EMBL" id="CAC5410179.1"/>
    </source>
</evidence>
<accession>A0A6J8DQ21</accession>
<dbReference type="OrthoDB" id="5376140at2759"/>
<protein>
    <submittedName>
        <fullName evidence="1">Uncharacterized protein</fullName>
    </submittedName>
</protein>
<proteinExistence type="predicted"/>
<keyword evidence="2" id="KW-1185">Reference proteome</keyword>
<dbReference type="Proteomes" id="UP000507470">
    <property type="component" value="Unassembled WGS sequence"/>
</dbReference>